<accession>A0A1S9PJB6</accession>
<proteinExistence type="predicted"/>
<reference evidence="2 3" key="1">
    <citation type="submission" date="2016-07" db="EMBL/GenBank/DDBJ databases">
        <title>Genomic analysis of zinc-resistant bacterium Mucilaginibacter pedocola TBZ30.</title>
        <authorList>
            <person name="Huang J."/>
            <person name="Tang J."/>
        </authorList>
    </citation>
    <scope>NUCLEOTIDE SEQUENCE [LARGE SCALE GENOMIC DNA]</scope>
    <source>
        <strain evidence="2 3">TBZ30</strain>
    </source>
</reference>
<gene>
    <name evidence="2" type="ORF">BC343_21670</name>
</gene>
<evidence type="ECO:0000313" key="2">
    <source>
        <dbReference type="EMBL" id="OOQ61060.1"/>
    </source>
</evidence>
<feature type="transmembrane region" description="Helical" evidence="1">
    <location>
        <begin position="15"/>
        <end position="33"/>
    </location>
</feature>
<dbReference type="STRING" id="1792845.BC343_21670"/>
<feature type="transmembrane region" description="Helical" evidence="1">
    <location>
        <begin position="40"/>
        <end position="60"/>
    </location>
</feature>
<keyword evidence="1" id="KW-1133">Transmembrane helix</keyword>
<evidence type="ECO:0000313" key="3">
    <source>
        <dbReference type="Proteomes" id="UP000189739"/>
    </source>
</evidence>
<dbReference type="EMBL" id="MBTF01000003">
    <property type="protein sequence ID" value="OOQ61060.1"/>
    <property type="molecule type" value="Genomic_DNA"/>
</dbReference>
<dbReference type="RefSeq" id="WP_078346888.1">
    <property type="nucleotide sequence ID" value="NZ_MBTF01000003.1"/>
</dbReference>
<dbReference type="AlphaFoldDB" id="A0A1S9PJB6"/>
<feature type="transmembrane region" description="Helical" evidence="1">
    <location>
        <begin position="66"/>
        <end position="89"/>
    </location>
</feature>
<keyword evidence="1" id="KW-0812">Transmembrane</keyword>
<sequence length="93" mass="10066">MEEINENTPAPKPAASYKIVGVNLAILAVYTIISAIPQEGILFDMFVIFFHVITCLILTLTGPKRLQWLLSAVLVLVIGFSTCVSIGSFRGGL</sequence>
<organism evidence="2 3">
    <name type="scientific">Mucilaginibacter pedocola</name>
    <dbReference type="NCBI Taxonomy" id="1792845"/>
    <lineage>
        <taxon>Bacteria</taxon>
        <taxon>Pseudomonadati</taxon>
        <taxon>Bacteroidota</taxon>
        <taxon>Sphingobacteriia</taxon>
        <taxon>Sphingobacteriales</taxon>
        <taxon>Sphingobacteriaceae</taxon>
        <taxon>Mucilaginibacter</taxon>
    </lineage>
</organism>
<keyword evidence="3" id="KW-1185">Reference proteome</keyword>
<evidence type="ECO:0000256" key="1">
    <source>
        <dbReference type="SAM" id="Phobius"/>
    </source>
</evidence>
<protein>
    <submittedName>
        <fullName evidence="2">Uncharacterized protein</fullName>
    </submittedName>
</protein>
<keyword evidence="1" id="KW-0472">Membrane</keyword>
<dbReference type="OrthoDB" id="798292at2"/>
<dbReference type="Proteomes" id="UP000189739">
    <property type="component" value="Unassembled WGS sequence"/>
</dbReference>
<comment type="caution">
    <text evidence="2">The sequence shown here is derived from an EMBL/GenBank/DDBJ whole genome shotgun (WGS) entry which is preliminary data.</text>
</comment>
<name>A0A1S9PJB6_9SPHI</name>